<evidence type="ECO:0000313" key="5">
    <source>
        <dbReference type="Proteomes" id="UP000002051"/>
    </source>
</evidence>
<dbReference type="PaxDb" id="3880-AES81785"/>
<dbReference type="EMBL" id="CM001223">
    <property type="protein sequence ID" value="AES81785.2"/>
    <property type="molecule type" value="Genomic_DNA"/>
</dbReference>
<evidence type="ECO:0000256" key="2">
    <source>
        <dbReference type="SAM" id="MobiDB-lite"/>
    </source>
</evidence>
<evidence type="ECO:0000256" key="1">
    <source>
        <dbReference type="ARBA" id="ARBA00009431"/>
    </source>
</evidence>
<evidence type="ECO:0000313" key="4">
    <source>
        <dbReference type="EnsemblPlants" id="AES81785"/>
    </source>
</evidence>
<dbReference type="Gene3D" id="3.30.200.20">
    <property type="entry name" value="Phosphorylase Kinase, domain 1"/>
    <property type="match status" value="1"/>
</dbReference>
<dbReference type="InterPro" id="IPR029058">
    <property type="entry name" value="AB_hydrolase_fold"/>
</dbReference>
<dbReference type="Pfam" id="PF00450">
    <property type="entry name" value="Peptidase_S10"/>
    <property type="match status" value="2"/>
</dbReference>
<accession>G7L1P4</accession>
<dbReference type="Proteomes" id="UP000002051">
    <property type="component" value="Unassembled WGS sequence"/>
</dbReference>
<dbReference type="SUPFAM" id="SSF53474">
    <property type="entry name" value="alpha/beta-Hydrolases"/>
    <property type="match status" value="1"/>
</dbReference>
<feature type="region of interest" description="Disordered" evidence="2">
    <location>
        <begin position="301"/>
        <end position="328"/>
    </location>
</feature>
<accession>A0A0C3WDT3</accession>
<dbReference type="PANTHER" id="PTHR11802">
    <property type="entry name" value="SERINE PROTEASE FAMILY S10 SERINE CARBOXYPEPTIDASE"/>
    <property type="match status" value="1"/>
</dbReference>
<sequence length="328" mass="37928">MCIFYRRGWGVEQRARMGHKEFTEETEMHEIESVQHFKLDFKMVEEVTNNFSNILGEGGFGKVFKPHVPYRQYYGYIPLDMHNTRYLFFYFMEDESDSASKPVVLWLNGILGWSSENSHSWNQVANMIYLEPSGFIYSLKSSDQLVNDERTTRDNLAFLKNWLKKFLTIAIANSLLDFNTTYNSVAGFYWSHGVISEQTFDLLTKVCNYSQIKIEQIYGGVCGICKQDALLVGLLWKKYWSSCTFHDDYDLRDYKILMISKLGTLVKAGLWVLTYRLLNGYIEGYGDGILSFAMIKGTGHAAHSHPDREESYTPQSLEGKQAPTLSYF</sequence>
<organism evidence="3 5">
    <name type="scientific">Medicago truncatula</name>
    <name type="common">Barrel medic</name>
    <name type="synonym">Medicago tribuloides</name>
    <dbReference type="NCBI Taxonomy" id="3880"/>
    <lineage>
        <taxon>Eukaryota</taxon>
        <taxon>Viridiplantae</taxon>
        <taxon>Streptophyta</taxon>
        <taxon>Embryophyta</taxon>
        <taxon>Tracheophyta</taxon>
        <taxon>Spermatophyta</taxon>
        <taxon>Magnoliopsida</taxon>
        <taxon>eudicotyledons</taxon>
        <taxon>Gunneridae</taxon>
        <taxon>Pentapetalae</taxon>
        <taxon>rosids</taxon>
        <taxon>fabids</taxon>
        <taxon>Fabales</taxon>
        <taxon>Fabaceae</taxon>
        <taxon>Papilionoideae</taxon>
        <taxon>50 kb inversion clade</taxon>
        <taxon>NPAAA clade</taxon>
        <taxon>Hologalegina</taxon>
        <taxon>IRL clade</taxon>
        <taxon>Trifolieae</taxon>
        <taxon>Medicago</taxon>
    </lineage>
</organism>
<dbReference type="HOGENOM" id="CLU_848286_0_0_1"/>
<reference evidence="3 5" key="1">
    <citation type="journal article" date="2011" name="Nature">
        <title>The Medicago genome provides insight into the evolution of rhizobial symbioses.</title>
        <authorList>
            <person name="Young N.D."/>
            <person name="Debelle F."/>
            <person name="Oldroyd G.E."/>
            <person name="Geurts R."/>
            <person name="Cannon S.B."/>
            <person name="Udvardi M.K."/>
            <person name="Benedito V.A."/>
            <person name="Mayer K.F."/>
            <person name="Gouzy J."/>
            <person name="Schoof H."/>
            <person name="Van de Peer Y."/>
            <person name="Proost S."/>
            <person name="Cook D.R."/>
            <person name="Meyers B.C."/>
            <person name="Spannagl M."/>
            <person name="Cheung F."/>
            <person name="De Mita S."/>
            <person name="Krishnakumar V."/>
            <person name="Gundlach H."/>
            <person name="Zhou S."/>
            <person name="Mudge J."/>
            <person name="Bharti A.K."/>
            <person name="Murray J.D."/>
            <person name="Naoumkina M.A."/>
            <person name="Rosen B."/>
            <person name="Silverstein K.A."/>
            <person name="Tang H."/>
            <person name="Rombauts S."/>
            <person name="Zhao P.X."/>
            <person name="Zhou P."/>
            <person name="Barbe V."/>
            <person name="Bardou P."/>
            <person name="Bechner M."/>
            <person name="Bellec A."/>
            <person name="Berger A."/>
            <person name="Berges H."/>
            <person name="Bidwell S."/>
            <person name="Bisseling T."/>
            <person name="Choisne N."/>
            <person name="Couloux A."/>
            <person name="Denny R."/>
            <person name="Deshpande S."/>
            <person name="Dai X."/>
            <person name="Doyle J.J."/>
            <person name="Dudez A.M."/>
            <person name="Farmer A.D."/>
            <person name="Fouteau S."/>
            <person name="Franken C."/>
            <person name="Gibelin C."/>
            <person name="Gish J."/>
            <person name="Goldstein S."/>
            <person name="Gonzalez A.J."/>
            <person name="Green P.J."/>
            <person name="Hallab A."/>
            <person name="Hartog M."/>
            <person name="Hua A."/>
            <person name="Humphray S.J."/>
            <person name="Jeong D.H."/>
            <person name="Jing Y."/>
            <person name="Jocker A."/>
            <person name="Kenton S.M."/>
            <person name="Kim D.J."/>
            <person name="Klee K."/>
            <person name="Lai H."/>
            <person name="Lang C."/>
            <person name="Lin S."/>
            <person name="Macmil S.L."/>
            <person name="Magdelenat G."/>
            <person name="Matthews L."/>
            <person name="McCorrison J."/>
            <person name="Monaghan E.L."/>
            <person name="Mun J.H."/>
            <person name="Najar F.Z."/>
            <person name="Nicholson C."/>
            <person name="Noirot C."/>
            <person name="O'Bleness M."/>
            <person name="Paule C.R."/>
            <person name="Poulain J."/>
            <person name="Prion F."/>
            <person name="Qin B."/>
            <person name="Qu C."/>
            <person name="Retzel E.F."/>
            <person name="Riddle C."/>
            <person name="Sallet E."/>
            <person name="Samain S."/>
            <person name="Samson N."/>
            <person name="Sanders I."/>
            <person name="Saurat O."/>
            <person name="Scarpelli C."/>
            <person name="Schiex T."/>
            <person name="Segurens B."/>
            <person name="Severin A.J."/>
            <person name="Sherrier D.J."/>
            <person name="Shi R."/>
            <person name="Sims S."/>
            <person name="Singer S.R."/>
            <person name="Sinharoy S."/>
            <person name="Sterck L."/>
            <person name="Viollet A."/>
            <person name="Wang B.B."/>
            <person name="Wang K."/>
            <person name="Wang M."/>
            <person name="Wang X."/>
            <person name="Warfsmann J."/>
            <person name="Weissenbach J."/>
            <person name="White D.D."/>
            <person name="White J.D."/>
            <person name="Wiley G.B."/>
            <person name="Wincker P."/>
            <person name="Xing Y."/>
            <person name="Yang L."/>
            <person name="Yao Z."/>
            <person name="Ying F."/>
            <person name="Zhai J."/>
            <person name="Zhou L."/>
            <person name="Zuber A."/>
            <person name="Denarie J."/>
            <person name="Dixon R.A."/>
            <person name="May G.D."/>
            <person name="Schwartz D.C."/>
            <person name="Rogers J."/>
            <person name="Quetier F."/>
            <person name="Town C.D."/>
            <person name="Roe B.A."/>
        </authorList>
    </citation>
    <scope>NUCLEOTIDE SEQUENCE [LARGE SCALE GENOMIC DNA]</scope>
    <source>
        <strain evidence="3">A17</strain>
        <strain evidence="4 5">cv. Jemalong A17</strain>
    </source>
</reference>
<gene>
    <name evidence="3" type="ordered locus">MTR_7g100560</name>
</gene>
<dbReference type="EnsemblPlants" id="AES81785">
    <property type="protein sequence ID" value="AES81785"/>
    <property type="gene ID" value="MTR_7g100560"/>
</dbReference>
<keyword evidence="3" id="KW-0645">Protease</keyword>
<protein>
    <submittedName>
        <fullName evidence="3">Serine carboxypeptidase-like protein</fullName>
    </submittedName>
</protein>
<dbReference type="PANTHER" id="PTHR11802:SF281">
    <property type="entry name" value="CARBOXYPEPTIDASE"/>
    <property type="match status" value="1"/>
</dbReference>
<comment type="similarity">
    <text evidence="1">Belongs to the peptidase S10 family.</text>
</comment>
<dbReference type="GO" id="GO:0006508">
    <property type="term" value="P:proteolysis"/>
    <property type="evidence" value="ECO:0007669"/>
    <property type="project" value="InterPro"/>
</dbReference>
<dbReference type="AlphaFoldDB" id="G7L1P4"/>
<dbReference type="STRING" id="3880.G7L1P4"/>
<reference evidence="4" key="3">
    <citation type="submission" date="2015-04" db="UniProtKB">
        <authorList>
            <consortium name="EnsemblPlants"/>
        </authorList>
    </citation>
    <scope>IDENTIFICATION</scope>
    <source>
        <strain evidence="4">cv. Jemalong A17</strain>
    </source>
</reference>
<feature type="compositionally biased region" description="Polar residues" evidence="2">
    <location>
        <begin position="312"/>
        <end position="328"/>
    </location>
</feature>
<keyword evidence="3" id="KW-0121">Carboxypeptidase</keyword>
<dbReference type="eggNOG" id="KOG1282">
    <property type="taxonomic scope" value="Eukaryota"/>
</dbReference>
<reference evidence="3 5" key="2">
    <citation type="journal article" date="2014" name="BMC Genomics">
        <title>An improved genome release (version Mt4.0) for the model legume Medicago truncatula.</title>
        <authorList>
            <person name="Tang H."/>
            <person name="Krishnakumar V."/>
            <person name="Bidwell S."/>
            <person name="Rosen B."/>
            <person name="Chan A."/>
            <person name="Zhou S."/>
            <person name="Gentzbittel L."/>
            <person name="Childs K.L."/>
            <person name="Yandell M."/>
            <person name="Gundlach H."/>
            <person name="Mayer K.F."/>
            <person name="Schwartz D.C."/>
            <person name="Town C.D."/>
        </authorList>
    </citation>
    <scope>GENOME REANNOTATION</scope>
    <source>
        <strain evidence="4 5">cv. Jemalong A17</strain>
    </source>
</reference>
<dbReference type="Gene3D" id="3.40.50.1820">
    <property type="entry name" value="alpha/beta hydrolase"/>
    <property type="match status" value="2"/>
</dbReference>
<dbReference type="GO" id="GO:0004185">
    <property type="term" value="F:serine-type carboxypeptidase activity"/>
    <property type="evidence" value="ECO:0007669"/>
    <property type="project" value="InterPro"/>
</dbReference>
<dbReference type="InterPro" id="IPR001563">
    <property type="entry name" value="Peptidase_S10"/>
</dbReference>
<evidence type="ECO:0000313" key="3">
    <source>
        <dbReference type="EMBL" id="AES81785.2"/>
    </source>
</evidence>
<keyword evidence="5" id="KW-1185">Reference proteome</keyword>
<name>G7L1P4_MEDTR</name>
<proteinExistence type="inferred from homology"/>
<keyword evidence="3" id="KW-0378">Hydrolase</keyword>